<name>A0AA39NB62_ARMTA</name>
<keyword evidence="3" id="KW-0560">Oxidoreductase</keyword>
<evidence type="ECO:0000313" key="5">
    <source>
        <dbReference type="EMBL" id="KAK0462308.1"/>
    </source>
</evidence>
<dbReference type="InterPro" id="IPR005399">
    <property type="entry name" value="K_chnl_volt-dep_bsu_KCNAB-rel"/>
</dbReference>
<feature type="domain" description="NADP-dependent oxidoreductase" evidence="4">
    <location>
        <begin position="10"/>
        <end position="299"/>
    </location>
</feature>
<dbReference type="EMBL" id="JAUEPS010000009">
    <property type="protein sequence ID" value="KAK0462308.1"/>
    <property type="molecule type" value="Genomic_DNA"/>
</dbReference>
<evidence type="ECO:0000313" key="6">
    <source>
        <dbReference type="Proteomes" id="UP001175211"/>
    </source>
</evidence>
<keyword evidence="2" id="KW-0521">NADP</keyword>
<dbReference type="Proteomes" id="UP001175211">
    <property type="component" value="Unassembled WGS sequence"/>
</dbReference>
<sequence length="320" mass="35920">MPQSNNFVFDEGHKDIIKTAFDNGINMIDTAEAYAKGQSEVEIGRVIKELDIRRSDLVITTKLFWGLRTGPNDGGFIIEGTQEALARLQMNYVDVIFAHRCDVNVPMEEIVRAFNFVIEKGWAFYWATSEWSAREIEEAHHVASRLNLIAPVAEQCQHNMFHREQAEKEYAPLYKKYGLGTTAFSVLASGVLTGKYNDGIPPGTRLSNPENGLDYMVKALDTPEGKEKIQKVRELTQFAQEELQTTPAALALAWVARNPNTSTVILGASRPEQVLENLKALEVLPKLTEDIMCKIEEILNNKPAPLPTYGRPPLDKFGRN</sequence>
<dbReference type="PRINTS" id="PR01577">
    <property type="entry name" value="KCNABCHANNEL"/>
</dbReference>
<proteinExistence type="inferred from homology"/>
<evidence type="ECO:0000256" key="3">
    <source>
        <dbReference type="ARBA" id="ARBA00023002"/>
    </source>
</evidence>
<dbReference type="Pfam" id="PF00248">
    <property type="entry name" value="Aldo_ket_red"/>
    <property type="match status" value="1"/>
</dbReference>
<dbReference type="Gene3D" id="3.20.20.100">
    <property type="entry name" value="NADP-dependent oxidoreductase domain"/>
    <property type="match status" value="1"/>
</dbReference>
<reference evidence="5" key="1">
    <citation type="submission" date="2023-06" db="EMBL/GenBank/DDBJ databases">
        <authorList>
            <consortium name="Lawrence Berkeley National Laboratory"/>
            <person name="Ahrendt S."/>
            <person name="Sahu N."/>
            <person name="Indic B."/>
            <person name="Wong-Bajracharya J."/>
            <person name="Merenyi Z."/>
            <person name="Ke H.-M."/>
            <person name="Monk M."/>
            <person name="Kocsube S."/>
            <person name="Drula E."/>
            <person name="Lipzen A."/>
            <person name="Balint B."/>
            <person name="Henrissat B."/>
            <person name="Andreopoulos B."/>
            <person name="Martin F.M."/>
            <person name="Harder C.B."/>
            <person name="Rigling D."/>
            <person name="Ford K.L."/>
            <person name="Foster G.D."/>
            <person name="Pangilinan J."/>
            <person name="Papanicolaou A."/>
            <person name="Barry K."/>
            <person name="LaButti K."/>
            <person name="Viragh M."/>
            <person name="Koriabine M."/>
            <person name="Yan M."/>
            <person name="Riley R."/>
            <person name="Champramary S."/>
            <person name="Plett K.L."/>
            <person name="Tsai I.J."/>
            <person name="Slot J."/>
            <person name="Sipos G."/>
            <person name="Plett J."/>
            <person name="Nagy L.G."/>
            <person name="Grigoriev I.V."/>
        </authorList>
    </citation>
    <scope>NUCLEOTIDE SEQUENCE</scope>
    <source>
        <strain evidence="5">CCBAS 213</strain>
    </source>
</reference>
<dbReference type="RefSeq" id="XP_060333920.1">
    <property type="nucleotide sequence ID" value="XM_060479982.1"/>
</dbReference>
<dbReference type="PANTHER" id="PTHR43150">
    <property type="entry name" value="HYPERKINETIC, ISOFORM M"/>
    <property type="match status" value="1"/>
</dbReference>
<keyword evidence="6" id="KW-1185">Reference proteome</keyword>
<protein>
    <submittedName>
        <fullName evidence="5">NADP-dependent oxidoreductase domain-containing protein</fullName>
    </submittedName>
</protein>
<evidence type="ECO:0000256" key="1">
    <source>
        <dbReference type="ARBA" id="ARBA00006515"/>
    </source>
</evidence>
<comment type="caution">
    <text evidence="5">The sequence shown here is derived from an EMBL/GenBank/DDBJ whole genome shotgun (WGS) entry which is preliminary data.</text>
</comment>
<evidence type="ECO:0000256" key="2">
    <source>
        <dbReference type="ARBA" id="ARBA00022857"/>
    </source>
</evidence>
<organism evidence="5 6">
    <name type="scientific">Armillaria tabescens</name>
    <name type="common">Ringless honey mushroom</name>
    <name type="synonym">Agaricus tabescens</name>
    <dbReference type="NCBI Taxonomy" id="1929756"/>
    <lineage>
        <taxon>Eukaryota</taxon>
        <taxon>Fungi</taxon>
        <taxon>Dikarya</taxon>
        <taxon>Basidiomycota</taxon>
        <taxon>Agaricomycotina</taxon>
        <taxon>Agaricomycetes</taxon>
        <taxon>Agaricomycetidae</taxon>
        <taxon>Agaricales</taxon>
        <taxon>Marasmiineae</taxon>
        <taxon>Physalacriaceae</taxon>
        <taxon>Desarmillaria</taxon>
    </lineage>
</organism>
<dbReference type="InterPro" id="IPR023210">
    <property type="entry name" value="NADP_OxRdtase_dom"/>
</dbReference>
<evidence type="ECO:0000259" key="4">
    <source>
        <dbReference type="Pfam" id="PF00248"/>
    </source>
</evidence>
<dbReference type="AlphaFoldDB" id="A0AA39NB62"/>
<comment type="similarity">
    <text evidence="1">Belongs to the shaker potassium channel beta subunit family.</text>
</comment>
<dbReference type="GeneID" id="85363530"/>
<gene>
    <name evidence="5" type="ORF">EV420DRAFT_1734457</name>
</gene>
<dbReference type="SUPFAM" id="SSF51430">
    <property type="entry name" value="NAD(P)-linked oxidoreductase"/>
    <property type="match status" value="1"/>
</dbReference>
<dbReference type="InterPro" id="IPR036812">
    <property type="entry name" value="NAD(P)_OxRdtase_dom_sf"/>
</dbReference>
<dbReference type="PANTHER" id="PTHR43150:SF2">
    <property type="entry name" value="HYPERKINETIC, ISOFORM M"/>
    <property type="match status" value="1"/>
</dbReference>
<accession>A0AA39NB62</accession>
<dbReference type="GO" id="GO:0016491">
    <property type="term" value="F:oxidoreductase activity"/>
    <property type="evidence" value="ECO:0007669"/>
    <property type="project" value="UniProtKB-KW"/>
</dbReference>